<protein>
    <submittedName>
        <fullName evidence="5">HTH-type transcriptional regulator YdeE</fullName>
    </submittedName>
</protein>
<dbReference type="PANTHER" id="PTHR47504">
    <property type="entry name" value="RIGHT ORIGIN-BINDING PROTEIN"/>
    <property type="match status" value="1"/>
</dbReference>
<reference evidence="5" key="2">
    <citation type="submission" date="2020-09" db="EMBL/GenBank/DDBJ databases">
        <authorList>
            <person name="Sun Q."/>
            <person name="Zhou Y."/>
        </authorList>
    </citation>
    <scope>NUCLEOTIDE SEQUENCE</scope>
    <source>
        <strain evidence="5">CGMCC 1.16134</strain>
    </source>
</reference>
<dbReference type="InterPro" id="IPR018060">
    <property type="entry name" value="HTH_AraC"/>
</dbReference>
<comment type="caution">
    <text evidence="5">The sequence shown here is derived from an EMBL/GenBank/DDBJ whole genome shotgun (WGS) entry which is preliminary data.</text>
</comment>
<sequence length="300" mass="34155">MNVLEDMNHALTYIEENLTGEMDFKEAAKRAFCSEYHFKRMFSFLAGVSLSEYIRRRRLTLAAFDLQQSQSRIIDIAITYGYSSPDAFTKAFQLFHGVTPSEARVKGQPLKSFPRMTFQLTIRGGNEMNYRMEEKEAFRIVGLYKRVPIQFNGVNPEIAAMWASLNEQSITELKSLSNVMPLGFLSASTNFSEGRMEEKGELDHYIGVATSQEGPKHFSQLDVPAATWAVFEAVGPFPGTLQEIWGRIYSEWFPSSNYEQIEGPEILWNESKELTSPTFKSEIWIPVRPKGSTNTPDLQP</sequence>
<name>A0A917FU05_9BACL</name>
<evidence type="ECO:0000259" key="4">
    <source>
        <dbReference type="PROSITE" id="PS01124"/>
    </source>
</evidence>
<evidence type="ECO:0000313" key="5">
    <source>
        <dbReference type="EMBL" id="GGG01453.1"/>
    </source>
</evidence>
<keyword evidence="1" id="KW-0805">Transcription regulation</keyword>
<dbReference type="GO" id="GO:0043565">
    <property type="term" value="F:sequence-specific DNA binding"/>
    <property type="evidence" value="ECO:0007669"/>
    <property type="project" value="InterPro"/>
</dbReference>
<dbReference type="Gene3D" id="1.10.10.60">
    <property type="entry name" value="Homeodomain-like"/>
    <property type="match status" value="2"/>
</dbReference>
<dbReference type="PANTHER" id="PTHR47504:SF5">
    <property type="entry name" value="RIGHT ORIGIN-BINDING PROTEIN"/>
    <property type="match status" value="1"/>
</dbReference>
<evidence type="ECO:0000256" key="2">
    <source>
        <dbReference type="ARBA" id="ARBA00023125"/>
    </source>
</evidence>
<organism evidence="5 6">
    <name type="scientific">Paenibacillus albidus</name>
    <dbReference type="NCBI Taxonomy" id="2041023"/>
    <lineage>
        <taxon>Bacteria</taxon>
        <taxon>Bacillati</taxon>
        <taxon>Bacillota</taxon>
        <taxon>Bacilli</taxon>
        <taxon>Bacillales</taxon>
        <taxon>Paenibacillaceae</taxon>
        <taxon>Paenibacillus</taxon>
    </lineage>
</organism>
<dbReference type="SMART" id="SM00342">
    <property type="entry name" value="HTH_ARAC"/>
    <property type="match status" value="1"/>
</dbReference>
<accession>A0A917FU05</accession>
<dbReference type="SUPFAM" id="SSF46689">
    <property type="entry name" value="Homeodomain-like"/>
    <property type="match status" value="2"/>
</dbReference>
<keyword evidence="3" id="KW-0804">Transcription</keyword>
<dbReference type="InterPro" id="IPR009057">
    <property type="entry name" value="Homeodomain-like_sf"/>
</dbReference>
<dbReference type="PRINTS" id="PR00032">
    <property type="entry name" value="HTHARAC"/>
</dbReference>
<feature type="domain" description="HTH araC/xylS-type" evidence="4">
    <location>
        <begin position="8"/>
        <end position="106"/>
    </location>
</feature>
<gene>
    <name evidence="5" type="primary">ydeE</name>
    <name evidence="5" type="ORF">GCM10010912_52910</name>
</gene>
<evidence type="ECO:0000313" key="6">
    <source>
        <dbReference type="Proteomes" id="UP000637643"/>
    </source>
</evidence>
<evidence type="ECO:0000256" key="3">
    <source>
        <dbReference type="ARBA" id="ARBA00023163"/>
    </source>
</evidence>
<dbReference type="Proteomes" id="UP000637643">
    <property type="component" value="Unassembled WGS sequence"/>
</dbReference>
<evidence type="ECO:0000256" key="1">
    <source>
        <dbReference type="ARBA" id="ARBA00023015"/>
    </source>
</evidence>
<dbReference type="InterPro" id="IPR018062">
    <property type="entry name" value="HTH_AraC-typ_CS"/>
</dbReference>
<dbReference type="Gene3D" id="3.20.80.10">
    <property type="entry name" value="Regulatory factor, effector binding domain"/>
    <property type="match status" value="1"/>
</dbReference>
<dbReference type="InterPro" id="IPR050959">
    <property type="entry name" value="MarA-like"/>
</dbReference>
<dbReference type="Pfam" id="PF12833">
    <property type="entry name" value="HTH_18"/>
    <property type="match status" value="1"/>
</dbReference>
<reference evidence="5" key="1">
    <citation type="journal article" date="2014" name="Int. J. Syst. Evol. Microbiol.">
        <title>Complete genome sequence of Corynebacterium casei LMG S-19264T (=DSM 44701T), isolated from a smear-ripened cheese.</title>
        <authorList>
            <consortium name="US DOE Joint Genome Institute (JGI-PGF)"/>
            <person name="Walter F."/>
            <person name="Albersmeier A."/>
            <person name="Kalinowski J."/>
            <person name="Ruckert C."/>
        </authorList>
    </citation>
    <scope>NUCLEOTIDE SEQUENCE</scope>
    <source>
        <strain evidence="5">CGMCC 1.16134</strain>
    </source>
</reference>
<dbReference type="GO" id="GO:0003700">
    <property type="term" value="F:DNA-binding transcription factor activity"/>
    <property type="evidence" value="ECO:0007669"/>
    <property type="project" value="InterPro"/>
</dbReference>
<dbReference type="PROSITE" id="PS01124">
    <property type="entry name" value="HTH_ARAC_FAMILY_2"/>
    <property type="match status" value="1"/>
</dbReference>
<keyword evidence="2" id="KW-0238">DNA-binding</keyword>
<dbReference type="Pfam" id="PF06445">
    <property type="entry name" value="GyrI-like"/>
    <property type="match status" value="1"/>
</dbReference>
<proteinExistence type="predicted"/>
<dbReference type="InterPro" id="IPR020449">
    <property type="entry name" value="Tscrpt_reg_AraC-type_HTH"/>
</dbReference>
<dbReference type="EMBL" id="BMKR01000032">
    <property type="protein sequence ID" value="GGG01453.1"/>
    <property type="molecule type" value="Genomic_DNA"/>
</dbReference>
<dbReference type="InterPro" id="IPR011256">
    <property type="entry name" value="Reg_factor_effector_dom_sf"/>
</dbReference>
<dbReference type="SMART" id="SM00871">
    <property type="entry name" value="AraC_E_bind"/>
    <property type="match status" value="1"/>
</dbReference>
<dbReference type="InterPro" id="IPR029442">
    <property type="entry name" value="GyrI-like"/>
</dbReference>
<dbReference type="RefSeq" id="WP_189030224.1">
    <property type="nucleotide sequence ID" value="NZ_BMKR01000032.1"/>
</dbReference>
<dbReference type="SUPFAM" id="SSF55136">
    <property type="entry name" value="Probable bacterial effector-binding domain"/>
    <property type="match status" value="1"/>
</dbReference>
<keyword evidence="6" id="KW-1185">Reference proteome</keyword>
<dbReference type="AlphaFoldDB" id="A0A917FU05"/>
<dbReference type="PROSITE" id="PS00041">
    <property type="entry name" value="HTH_ARAC_FAMILY_1"/>
    <property type="match status" value="1"/>
</dbReference>
<dbReference type="InterPro" id="IPR010499">
    <property type="entry name" value="AraC_E-bd"/>
</dbReference>